<keyword evidence="1" id="KW-0472">Membrane</keyword>
<evidence type="ECO:0000313" key="3">
    <source>
        <dbReference type="Proteomes" id="UP000198749"/>
    </source>
</evidence>
<dbReference type="Proteomes" id="UP000198749">
    <property type="component" value="Unassembled WGS sequence"/>
</dbReference>
<keyword evidence="1" id="KW-1133">Transmembrane helix</keyword>
<dbReference type="EMBL" id="FOGB01000018">
    <property type="protein sequence ID" value="SER12343.1"/>
    <property type="molecule type" value="Genomic_DNA"/>
</dbReference>
<evidence type="ECO:0000256" key="1">
    <source>
        <dbReference type="SAM" id="Phobius"/>
    </source>
</evidence>
<keyword evidence="3" id="KW-1185">Reference proteome</keyword>
<protein>
    <submittedName>
        <fullName evidence="2">Virus attachment protein p12 family protein</fullName>
    </submittedName>
</protein>
<accession>A0A1H9LN64</accession>
<name>A0A1H9LN64_9GAMM</name>
<feature type="transmembrane region" description="Helical" evidence="1">
    <location>
        <begin position="6"/>
        <end position="25"/>
    </location>
</feature>
<proteinExistence type="predicted"/>
<dbReference type="AlphaFoldDB" id="A0A1H9LN64"/>
<gene>
    <name evidence="2" type="ORF">SAMN03080615_03989</name>
</gene>
<organism evidence="2 3">
    <name type="scientific">Amphritea atlantica</name>
    <dbReference type="NCBI Taxonomy" id="355243"/>
    <lineage>
        <taxon>Bacteria</taxon>
        <taxon>Pseudomonadati</taxon>
        <taxon>Pseudomonadota</taxon>
        <taxon>Gammaproteobacteria</taxon>
        <taxon>Oceanospirillales</taxon>
        <taxon>Oceanospirillaceae</taxon>
        <taxon>Amphritea</taxon>
    </lineage>
</organism>
<dbReference type="Pfam" id="PF12669">
    <property type="entry name" value="FeoB_associated"/>
    <property type="match status" value="1"/>
</dbReference>
<sequence>MTVFDWIVLVAVVALVVLWFCRYLYRTFNKKCSGGGCSNCSGCGVNDRSSSKSR</sequence>
<dbReference type="RefSeq" id="WP_091361735.1">
    <property type="nucleotide sequence ID" value="NZ_AP025284.1"/>
</dbReference>
<reference evidence="3" key="1">
    <citation type="submission" date="2016-10" db="EMBL/GenBank/DDBJ databases">
        <authorList>
            <person name="Varghese N."/>
            <person name="Submissions S."/>
        </authorList>
    </citation>
    <scope>NUCLEOTIDE SEQUENCE [LARGE SCALE GENOMIC DNA]</scope>
    <source>
        <strain evidence="3">DSM 18887</strain>
    </source>
</reference>
<dbReference type="STRING" id="355243.SAMN03080615_03989"/>
<evidence type="ECO:0000313" key="2">
    <source>
        <dbReference type="EMBL" id="SER12343.1"/>
    </source>
</evidence>
<keyword evidence="1" id="KW-0812">Transmembrane</keyword>